<sequence>MYNYIATLVGRITSEIVRDLKDLIGDSEPSDAVVQSLLADQLEGLYAEE</sequence>
<reference evidence="1" key="1">
    <citation type="journal article" date="2021" name="Proc. Natl. Acad. Sci. U.S.A.">
        <title>A Catalog of Tens of Thousands of Viruses from Human Metagenomes Reveals Hidden Associations with Chronic Diseases.</title>
        <authorList>
            <person name="Tisza M.J."/>
            <person name="Buck C.B."/>
        </authorList>
    </citation>
    <scope>NUCLEOTIDE SEQUENCE</scope>
    <source>
        <strain evidence="1">Ctrpg19</strain>
    </source>
</reference>
<organism evidence="1">
    <name type="scientific">Siphoviridae sp. ctrpg19</name>
    <dbReference type="NCBI Taxonomy" id="2826481"/>
    <lineage>
        <taxon>Viruses</taxon>
        <taxon>Duplodnaviria</taxon>
        <taxon>Heunggongvirae</taxon>
        <taxon>Uroviricota</taxon>
        <taxon>Caudoviricetes</taxon>
    </lineage>
</organism>
<protein>
    <submittedName>
        <fullName evidence="1">Uncharacterized protein</fullName>
    </submittedName>
</protein>
<evidence type="ECO:0000313" key="1">
    <source>
        <dbReference type="EMBL" id="DAD82710.1"/>
    </source>
</evidence>
<dbReference type="EMBL" id="BK014923">
    <property type="protein sequence ID" value="DAD82710.1"/>
    <property type="molecule type" value="Genomic_DNA"/>
</dbReference>
<name>A0A8S5MKH5_9CAUD</name>
<accession>A0A8S5MKH5</accession>
<proteinExistence type="predicted"/>